<dbReference type="RefSeq" id="WP_038269769.1">
    <property type="nucleotide sequence ID" value="NZ_CP053627.1"/>
</dbReference>
<reference evidence="2" key="2">
    <citation type="submission" date="2021-11" db="EMBL/GenBank/DDBJ databases">
        <title>Genome sequence of Xylella taiwanensis PLS432.</title>
        <authorList>
            <person name="Weng L.-W."/>
            <person name="Su C.-C."/>
            <person name="Tsai C.-W."/>
            <person name="Kuo C.-H."/>
        </authorList>
    </citation>
    <scope>NUCLEOTIDE SEQUENCE</scope>
    <source>
        <strain evidence="2">PLS432</strain>
    </source>
</reference>
<evidence type="ECO:0000313" key="3">
    <source>
        <dbReference type="Proteomes" id="UP000020406"/>
    </source>
</evidence>
<dbReference type="KEGG" id="xtw:AB672_11375"/>
<dbReference type="AlphaFoldDB" id="Z9JNS6"/>
<evidence type="ECO:0000313" key="1">
    <source>
        <dbReference type="EMBL" id="EWS79451.1"/>
    </source>
</evidence>
<name>Z9JNS6_9GAMM</name>
<proteinExistence type="predicted"/>
<dbReference type="Proteomes" id="UP001430701">
    <property type="component" value="Unassembled WGS sequence"/>
</dbReference>
<reference evidence="1 3" key="1">
    <citation type="journal article" date="2014" name="Genome Announc.">
        <title>Draft Genome Sequence of Xylella fastidiosa Pear Leaf Scorch Strain in Taiwan.</title>
        <authorList>
            <person name="Su C.C."/>
            <person name="Deng W.L."/>
            <person name="Jan F.J."/>
            <person name="Chang C.J."/>
            <person name="Huang H."/>
            <person name="Chen J."/>
        </authorList>
    </citation>
    <scope>NUCLEOTIDE SEQUENCE [LARGE SCALE GENOMIC DNA]</scope>
    <source>
        <strain evidence="1 3">PLS229</strain>
    </source>
</reference>
<organism evidence="1 3">
    <name type="scientific">Xylella taiwanensis</name>
    <dbReference type="NCBI Taxonomy" id="1444770"/>
    <lineage>
        <taxon>Bacteria</taxon>
        <taxon>Pseudomonadati</taxon>
        <taxon>Pseudomonadota</taxon>
        <taxon>Gammaproteobacteria</taxon>
        <taxon>Lysobacterales</taxon>
        <taxon>Lysobacteraceae</taxon>
        <taxon>Xylella</taxon>
    </lineage>
</organism>
<protein>
    <submittedName>
        <fullName evidence="1">Uncharacterized protein</fullName>
    </submittedName>
</protein>
<evidence type="ECO:0000313" key="2">
    <source>
        <dbReference type="EMBL" id="MCD8472704.1"/>
    </source>
</evidence>
<comment type="caution">
    <text evidence="1">The sequence shown here is derived from an EMBL/GenBank/DDBJ whole genome shotgun (WGS) entry which is preliminary data.</text>
</comment>
<dbReference type="EMBL" id="JDSQ01000001">
    <property type="protein sequence ID" value="EWS79451.1"/>
    <property type="molecule type" value="Genomic_DNA"/>
</dbReference>
<accession>Z9JNS6</accession>
<keyword evidence="4" id="KW-1185">Reference proteome</keyword>
<evidence type="ECO:0000313" key="4">
    <source>
        <dbReference type="Proteomes" id="UP001430701"/>
    </source>
</evidence>
<dbReference type="GeneID" id="68901897"/>
<dbReference type="EMBL" id="JAJPPU010000002">
    <property type="protein sequence ID" value="MCD8472704.1"/>
    <property type="molecule type" value="Genomic_DNA"/>
</dbReference>
<dbReference type="Proteomes" id="UP000020406">
    <property type="component" value="Unassembled WGS sequence"/>
</dbReference>
<gene>
    <name evidence="1" type="ORF">AF72_00695</name>
    <name evidence="2" type="ORF">LPH55_04275</name>
</gene>
<sequence>MLFATDVLVVLLDSGRDDDMAARAAGVGLVFGVPDGRLRGCCVFLEHCRCGICTMRRSTSGERGGSGSVLGQWARAWWLPLFDVLDVALFGFLHWCAGSGTAEQGAIVI</sequence>
<dbReference type="PATRIC" id="fig|1444770.3.peg.160"/>
<dbReference type="STRING" id="1444770.AF72_00695"/>